<organism evidence="3 4">
    <name type="scientific">Dermacoccus nishinomiyaensis</name>
    <dbReference type="NCBI Taxonomy" id="1274"/>
    <lineage>
        <taxon>Bacteria</taxon>
        <taxon>Bacillati</taxon>
        <taxon>Actinomycetota</taxon>
        <taxon>Actinomycetes</taxon>
        <taxon>Micrococcales</taxon>
        <taxon>Dermacoccaceae</taxon>
        <taxon>Dermacoccus</taxon>
    </lineage>
</organism>
<dbReference type="InterPro" id="IPR000073">
    <property type="entry name" value="AB_hydrolase_1"/>
</dbReference>
<dbReference type="Proteomes" id="UP000027986">
    <property type="component" value="Chromosome"/>
</dbReference>
<evidence type="ECO:0000259" key="2">
    <source>
        <dbReference type="Pfam" id="PF12697"/>
    </source>
</evidence>
<dbReference type="HOGENOM" id="CLU_057522_0_0_11"/>
<dbReference type="RefSeq" id="WP_038567929.1">
    <property type="nucleotide sequence ID" value="NZ_CP008889.1"/>
</dbReference>
<reference evidence="3 4" key="1">
    <citation type="submission" date="2014-07" db="EMBL/GenBank/DDBJ databases">
        <title>Genome Sequencing of Dermacoccus nishinomiyaensis.</title>
        <authorList>
            <person name="Hong K.W."/>
            <person name="Chan K.G."/>
        </authorList>
    </citation>
    <scope>NUCLEOTIDE SEQUENCE [LARGE SCALE GENOMIC DNA]</scope>
    <source>
        <strain evidence="3 4">M25</strain>
    </source>
</reference>
<dbReference type="SUPFAM" id="SSF53474">
    <property type="entry name" value="alpha/beta-Hydrolases"/>
    <property type="match status" value="1"/>
</dbReference>
<dbReference type="AlphaFoldDB" id="A0A075JKQ9"/>
<evidence type="ECO:0000256" key="1">
    <source>
        <dbReference type="SAM" id="SignalP"/>
    </source>
</evidence>
<keyword evidence="1" id="KW-0732">Signal</keyword>
<dbReference type="GO" id="GO:0003824">
    <property type="term" value="F:catalytic activity"/>
    <property type="evidence" value="ECO:0007669"/>
    <property type="project" value="UniProtKB-ARBA"/>
</dbReference>
<protein>
    <recommendedName>
        <fullName evidence="2">AB hydrolase-1 domain-containing protein</fullName>
    </recommendedName>
</protein>
<dbReference type="eggNOG" id="COG1073">
    <property type="taxonomic scope" value="Bacteria"/>
</dbReference>
<accession>A0A075JKQ9</accession>
<dbReference type="KEGG" id="dni:HX89_06650"/>
<dbReference type="InterPro" id="IPR029058">
    <property type="entry name" value="AB_hydrolase_fold"/>
</dbReference>
<evidence type="ECO:0000313" key="3">
    <source>
        <dbReference type="EMBL" id="AIF40673.1"/>
    </source>
</evidence>
<feature type="domain" description="AB hydrolase-1" evidence="2">
    <location>
        <begin position="168"/>
        <end position="380"/>
    </location>
</feature>
<gene>
    <name evidence="3" type="ORF">HX89_06650</name>
</gene>
<name>A0A075JKQ9_9MICO</name>
<dbReference type="Pfam" id="PF12697">
    <property type="entry name" value="Abhydrolase_6"/>
    <property type="match status" value="1"/>
</dbReference>
<sequence>MKRLSSRQSVVLGLGTGAALAATTSAASVAIAAVFARKLVTPEKEKPNDADVLTVRHGLDGVATSAVFAPSVESLAPGRYGLYWDDERGHARIGEILGHTDAGGVIRAVDAVTRGELLPGPARWSGWYVDGSPQDAYGIRTEELALPTVHGRAPAWVTRAGDGTRWAVLVHGRGARRGETLRAVPVLTDLGISCIIPSYRNDSDGPGSSDGKYALGLTEWEDVDLALEFALREGARSIDLLGWSMGGAIVMQVLARSGHAGAVRRVVLDGPVLDWADVMAHHARANRLHPRLADLAARLLGGNRSSRRMTGLAQAIDVTLTNWVARAGELTKPMLVIHSVDDEFVPYGPSAELARLRPDIVTWQRWEQARHVREWNTDPARWERCVREFLAR</sequence>
<keyword evidence="4" id="KW-1185">Reference proteome</keyword>
<proteinExistence type="predicted"/>
<dbReference type="GeneID" id="41840845"/>
<feature type="chain" id="PRO_5001706412" description="AB hydrolase-1 domain-containing protein" evidence="1">
    <location>
        <begin position="22"/>
        <end position="392"/>
    </location>
</feature>
<evidence type="ECO:0000313" key="4">
    <source>
        <dbReference type="Proteomes" id="UP000027986"/>
    </source>
</evidence>
<dbReference type="Gene3D" id="3.40.50.1820">
    <property type="entry name" value="alpha/beta hydrolase"/>
    <property type="match status" value="1"/>
</dbReference>
<dbReference type="EMBL" id="CP008889">
    <property type="protein sequence ID" value="AIF40673.1"/>
    <property type="molecule type" value="Genomic_DNA"/>
</dbReference>
<dbReference type="OrthoDB" id="8111537at2"/>
<feature type="signal peptide" evidence="1">
    <location>
        <begin position="1"/>
        <end position="21"/>
    </location>
</feature>